<dbReference type="NCBIfam" id="TIGR00233">
    <property type="entry name" value="trpS"/>
    <property type="match status" value="1"/>
</dbReference>
<dbReference type="Gene3D" id="3.40.50.620">
    <property type="entry name" value="HUPs"/>
    <property type="match status" value="1"/>
</dbReference>
<dbReference type="PANTHER" id="PTHR43766:SF1">
    <property type="entry name" value="TRYPTOPHAN--TRNA LIGASE, MITOCHONDRIAL"/>
    <property type="match status" value="1"/>
</dbReference>
<evidence type="ECO:0000256" key="7">
    <source>
        <dbReference type="ARBA" id="ARBA00022917"/>
    </source>
</evidence>
<dbReference type="EMBL" id="JAZDUA010000031">
    <property type="protein sequence ID" value="KAK7871945.1"/>
    <property type="molecule type" value="Genomic_DNA"/>
</dbReference>
<dbReference type="GO" id="GO:0004830">
    <property type="term" value="F:tryptophan-tRNA ligase activity"/>
    <property type="evidence" value="ECO:0007669"/>
    <property type="project" value="UniProtKB-EC"/>
</dbReference>
<evidence type="ECO:0000256" key="12">
    <source>
        <dbReference type="ARBA" id="ARBA00069760"/>
    </source>
</evidence>
<evidence type="ECO:0000256" key="8">
    <source>
        <dbReference type="ARBA" id="ARBA00023146"/>
    </source>
</evidence>
<protein>
    <recommendedName>
        <fullName evidence="12">Tryptophan--tRNA ligase, mitochondrial</fullName>
        <ecNumber evidence="3">6.1.1.2</ecNumber>
    </recommendedName>
    <alternativeName>
        <fullName evidence="13">(Mt)TrpRS</fullName>
    </alternativeName>
    <alternativeName>
        <fullName evidence="9">Tryptophanyl-tRNA synthetase</fullName>
    </alternativeName>
</protein>
<dbReference type="Gene3D" id="1.10.240.10">
    <property type="entry name" value="Tyrosyl-Transfer RNA Synthetase"/>
    <property type="match status" value="1"/>
</dbReference>
<dbReference type="Proteomes" id="UP001378592">
    <property type="component" value="Unassembled WGS sequence"/>
</dbReference>
<dbReference type="InterPro" id="IPR002305">
    <property type="entry name" value="aa-tRNA-synth_Ic"/>
</dbReference>
<dbReference type="PRINTS" id="PR01039">
    <property type="entry name" value="TRNASYNTHTRP"/>
</dbReference>
<proteinExistence type="inferred from homology"/>
<comment type="caution">
    <text evidence="16">The sequence shown here is derived from an EMBL/GenBank/DDBJ whole genome shotgun (WGS) entry which is preliminary data.</text>
</comment>
<evidence type="ECO:0000256" key="5">
    <source>
        <dbReference type="ARBA" id="ARBA00022741"/>
    </source>
</evidence>
<dbReference type="InterPro" id="IPR014729">
    <property type="entry name" value="Rossmann-like_a/b/a_fold"/>
</dbReference>
<dbReference type="SUPFAM" id="SSF52374">
    <property type="entry name" value="Nucleotidylyl transferase"/>
    <property type="match status" value="1"/>
</dbReference>
<evidence type="ECO:0000256" key="9">
    <source>
        <dbReference type="ARBA" id="ARBA00030268"/>
    </source>
</evidence>
<keyword evidence="7 14" id="KW-0648">Protein biosynthesis</keyword>
<dbReference type="PANTHER" id="PTHR43766">
    <property type="entry name" value="TRYPTOPHAN--TRNA LIGASE, MITOCHONDRIAL"/>
    <property type="match status" value="1"/>
</dbReference>
<dbReference type="InterPro" id="IPR050203">
    <property type="entry name" value="Trp-tRNA_synthetase"/>
</dbReference>
<dbReference type="Pfam" id="PF00579">
    <property type="entry name" value="tRNA-synt_1b"/>
    <property type="match status" value="1"/>
</dbReference>
<dbReference type="AlphaFoldDB" id="A0AAN9VV22"/>
<dbReference type="GO" id="GO:0005524">
    <property type="term" value="F:ATP binding"/>
    <property type="evidence" value="ECO:0007669"/>
    <property type="project" value="UniProtKB-KW"/>
</dbReference>
<dbReference type="EMBL" id="JAZDUA010000069">
    <property type="protein sequence ID" value="KAK7869753.1"/>
    <property type="molecule type" value="Genomic_DNA"/>
</dbReference>
<dbReference type="FunFam" id="1.10.240.10:FF:000002">
    <property type="entry name" value="Tryptophan--tRNA ligase"/>
    <property type="match status" value="1"/>
</dbReference>
<keyword evidence="4 14" id="KW-0436">Ligase</keyword>
<comment type="catalytic activity">
    <reaction evidence="10">
        <text>tRNA(Trp) + L-tryptophan + ATP = L-tryptophyl-tRNA(Trp) + AMP + diphosphate + H(+)</text>
        <dbReference type="Rhea" id="RHEA:24080"/>
        <dbReference type="Rhea" id="RHEA-COMP:9671"/>
        <dbReference type="Rhea" id="RHEA-COMP:9705"/>
        <dbReference type="ChEBI" id="CHEBI:15378"/>
        <dbReference type="ChEBI" id="CHEBI:30616"/>
        <dbReference type="ChEBI" id="CHEBI:33019"/>
        <dbReference type="ChEBI" id="CHEBI:57912"/>
        <dbReference type="ChEBI" id="CHEBI:78442"/>
        <dbReference type="ChEBI" id="CHEBI:78535"/>
        <dbReference type="ChEBI" id="CHEBI:456215"/>
        <dbReference type="EC" id="6.1.1.2"/>
    </reaction>
</comment>
<evidence type="ECO:0000256" key="11">
    <source>
        <dbReference type="ARBA" id="ARBA00059972"/>
    </source>
</evidence>
<keyword evidence="8 14" id="KW-0030">Aminoacyl-tRNA synthetase</keyword>
<dbReference type="InterPro" id="IPR001412">
    <property type="entry name" value="aa-tRNA-synth_I_CS"/>
</dbReference>
<dbReference type="GO" id="GO:0070183">
    <property type="term" value="P:mitochondrial tryptophanyl-tRNA aminoacylation"/>
    <property type="evidence" value="ECO:0007669"/>
    <property type="project" value="TreeGrafter"/>
</dbReference>
<reference evidence="16 17" key="1">
    <citation type="submission" date="2024-03" db="EMBL/GenBank/DDBJ databases">
        <title>The genome assembly and annotation of the cricket Gryllus longicercus Weissman &amp; Gray.</title>
        <authorList>
            <person name="Szrajer S."/>
            <person name="Gray D."/>
            <person name="Ylla G."/>
        </authorList>
    </citation>
    <scope>NUCLEOTIDE SEQUENCE [LARGE SCALE GENOMIC DNA]</scope>
    <source>
        <strain evidence="16">DAG 2021-001</strain>
        <tissue evidence="16">Whole body minus gut</tissue>
    </source>
</reference>
<comment type="similarity">
    <text evidence="2 14">Belongs to the class-I aminoacyl-tRNA synthetase family.</text>
</comment>
<dbReference type="EC" id="6.1.1.2" evidence="3"/>
<comment type="subcellular location">
    <subcellularLocation>
        <location evidence="1">Mitochondrion matrix</location>
    </subcellularLocation>
</comment>
<evidence type="ECO:0000256" key="2">
    <source>
        <dbReference type="ARBA" id="ARBA00005594"/>
    </source>
</evidence>
<evidence type="ECO:0000256" key="4">
    <source>
        <dbReference type="ARBA" id="ARBA00022598"/>
    </source>
</evidence>
<evidence type="ECO:0000313" key="17">
    <source>
        <dbReference type="Proteomes" id="UP001378592"/>
    </source>
</evidence>
<evidence type="ECO:0000256" key="1">
    <source>
        <dbReference type="ARBA" id="ARBA00004305"/>
    </source>
</evidence>
<dbReference type="HAMAP" id="MF_00140_B">
    <property type="entry name" value="Trp_tRNA_synth_B"/>
    <property type="match status" value="1"/>
</dbReference>
<dbReference type="InterPro" id="IPR002306">
    <property type="entry name" value="Trp-tRNA-ligase"/>
</dbReference>
<evidence type="ECO:0000256" key="6">
    <source>
        <dbReference type="ARBA" id="ARBA00022840"/>
    </source>
</evidence>
<dbReference type="InterPro" id="IPR024109">
    <property type="entry name" value="Trp-tRNA-ligase_bac-type"/>
</dbReference>
<dbReference type="CDD" id="cd00806">
    <property type="entry name" value="TrpRS_core"/>
    <property type="match status" value="1"/>
</dbReference>
<dbReference type="PROSITE" id="PS00178">
    <property type="entry name" value="AA_TRNA_LIGASE_I"/>
    <property type="match status" value="1"/>
</dbReference>
<evidence type="ECO:0000313" key="16">
    <source>
        <dbReference type="EMBL" id="KAK7871945.1"/>
    </source>
</evidence>
<sequence>MIVSSRFLVRSCNHTRNSSLCRLIRMWHKDFRGLTTVTSRRVFSGIQPTGSLHLGNYFGAVQKWVELQNLGGDTIFSIVDMHSITLPQDPNVLQNNVLKVTASLIACGIDPEKSVIFQQSKVSQHAELCWVLGCLTTMARLAHLPQFKEKSATLKEVPLGLYLYPVLQCADILLYRATEVPVGEDQVQHLQLAQHLAKAFNNRFGYTFPIPRAVVGDTNVCRVKSLRDPSKKMSKSDVDSKSRIDLCDSPEIILDKCQKALTDFQSAITFEPEHRAGVSNLISIHSLFTGQEPCNICKEYSDIDTGKYKLVVANVIQDYLKPIRERTEKLMADPLYLQEILEQGSRKARSMAEETWQDVRKRIGFSSQ</sequence>
<keyword evidence="5 14" id="KW-0547">Nucleotide-binding</keyword>
<dbReference type="GO" id="GO:0005759">
    <property type="term" value="C:mitochondrial matrix"/>
    <property type="evidence" value="ECO:0007669"/>
    <property type="project" value="UniProtKB-SubCell"/>
</dbReference>
<comment type="function">
    <text evidence="11">Catalyzes the attachment of tryptophan to tRNA(Trp) in a two-step reaction: tryptophan is first activated by ATP to form Trp-AMP and then transferred to the acceptor end of tRNA(Trp).</text>
</comment>
<evidence type="ECO:0000256" key="14">
    <source>
        <dbReference type="RuleBase" id="RU363036"/>
    </source>
</evidence>
<dbReference type="FunFam" id="3.40.50.620:FF:000082">
    <property type="entry name" value="MSW1p Mitochondrial tryptophanyl-tRNA synthetase"/>
    <property type="match status" value="1"/>
</dbReference>
<evidence type="ECO:0000256" key="3">
    <source>
        <dbReference type="ARBA" id="ARBA00013161"/>
    </source>
</evidence>
<evidence type="ECO:0000256" key="13">
    <source>
        <dbReference type="ARBA" id="ARBA00080951"/>
    </source>
</evidence>
<evidence type="ECO:0000313" key="15">
    <source>
        <dbReference type="EMBL" id="KAK7869753.1"/>
    </source>
</evidence>
<organism evidence="16 17">
    <name type="scientific">Gryllus longicercus</name>
    <dbReference type="NCBI Taxonomy" id="2509291"/>
    <lineage>
        <taxon>Eukaryota</taxon>
        <taxon>Metazoa</taxon>
        <taxon>Ecdysozoa</taxon>
        <taxon>Arthropoda</taxon>
        <taxon>Hexapoda</taxon>
        <taxon>Insecta</taxon>
        <taxon>Pterygota</taxon>
        <taxon>Neoptera</taxon>
        <taxon>Polyneoptera</taxon>
        <taxon>Orthoptera</taxon>
        <taxon>Ensifera</taxon>
        <taxon>Gryllidea</taxon>
        <taxon>Grylloidea</taxon>
        <taxon>Gryllidae</taxon>
        <taxon>Gryllinae</taxon>
        <taxon>Gryllus</taxon>
    </lineage>
</organism>
<accession>A0AAN9VV22</accession>
<keyword evidence="17" id="KW-1185">Reference proteome</keyword>
<name>A0AAN9VV22_9ORTH</name>
<keyword evidence="6 14" id="KW-0067">ATP-binding</keyword>
<evidence type="ECO:0000256" key="10">
    <source>
        <dbReference type="ARBA" id="ARBA00049929"/>
    </source>
</evidence>
<gene>
    <name evidence="16" type="ORF">R5R35_004747</name>
    <name evidence="15" type="ORF">R5R35_008288</name>
</gene>